<reference evidence="1 2" key="1">
    <citation type="journal article" date="2006" name="Nature">
        <title>Global trends of whole-genome duplications revealed by the ciliate Paramecium tetraurelia.</title>
        <authorList>
            <consortium name="Genoscope"/>
            <person name="Aury J.-M."/>
            <person name="Jaillon O."/>
            <person name="Duret L."/>
            <person name="Noel B."/>
            <person name="Jubin C."/>
            <person name="Porcel B.M."/>
            <person name="Segurens B."/>
            <person name="Daubin V."/>
            <person name="Anthouard V."/>
            <person name="Aiach N."/>
            <person name="Arnaiz O."/>
            <person name="Billaut A."/>
            <person name="Beisson J."/>
            <person name="Blanc I."/>
            <person name="Bouhouche K."/>
            <person name="Camara F."/>
            <person name="Duharcourt S."/>
            <person name="Guigo R."/>
            <person name="Gogendeau D."/>
            <person name="Katinka M."/>
            <person name="Keller A.-M."/>
            <person name="Kissmehl R."/>
            <person name="Klotz C."/>
            <person name="Koll F."/>
            <person name="Le Moue A."/>
            <person name="Lepere C."/>
            <person name="Malinsky S."/>
            <person name="Nowacki M."/>
            <person name="Nowak J.K."/>
            <person name="Plattner H."/>
            <person name="Poulain J."/>
            <person name="Ruiz F."/>
            <person name="Serrano V."/>
            <person name="Zagulski M."/>
            <person name="Dessen P."/>
            <person name="Betermier M."/>
            <person name="Weissenbach J."/>
            <person name="Scarpelli C."/>
            <person name="Schachter V."/>
            <person name="Sperling L."/>
            <person name="Meyer E."/>
            <person name="Cohen J."/>
            <person name="Wincker P."/>
        </authorList>
    </citation>
    <scope>NUCLEOTIDE SEQUENCE [LARGE SCALE GENOMIC DNA]</scope>
    <source>
        <strain evidence="1 2">Stock d4-2</strain>
    </source>
</reference>
<dbReference type="HOGENOM" id="CLU_1762345_0_0_1"/>
<evidence type="ECO:0008006" key="3">
    <source>
        <dbReference type="Google" id="ProtNLM"/>
    </source>
</evidence>
<protein>
    <recommendedName>
        <fullName evidence="3">Transmembrane protein</fullName>
    </recommendedName>
</protein>
<accession>A0E6F8</accession>
<dbReference type="Proteomes" id="UP000000600">
    <property type="component" value="Unassembled WGS sequence"/>
</dbReference>
<proteinExistence type="predicted"/>
<evidence type="ECO:0000313" key="1">
    <source>
        <dbReference type="EMBL" id="CAK90875.1"/>
    </source>
</evidence>
<dbReference type="RefSeq" id="XP_001458272.1">
    <property type="nucleotide sequence ID" value="XM_001458235.1"/>
</dbReference>
<gene>
    <name evidence="1" type="ORF">GSPATT00003740001</name>
</gene>
<organism evidence="1 2">
    <name type="scientific">Paramecium tetraurelia</name>
    <dbReference type="NCBI Taxonomy" id="5888"/>
    <lineage>
        <taxon>Eukaryota</taxon>
        <taxon>Sar</taxon>
        <taxon>Alveolata</taxon>
        <taxon>Ciliophora</taxon>
        <taxon>Intramacronucleata</taxon>
        <taxon>Oligohymenophorea</taxon>
        <taxon>Peniculida</taxon>
        <taxon>Parameciidae</taxon>
        <taxon>Paramecium</taxon>
    </lineage>
</organism>
<dbReference type="KEGG" id="ptm:GSPATT00003740001"/>
<name>A0E6F8_PARTE</name>
<evidence type="ECO:0000313" key="2">
    <source>
        <dbReference type="Proteomes" id="UP000000600"/>
    </source>
</evidence>
<dbReference type="InParanoid" id="A0E6F8"/>
<dbReference type="AlphaFoldDB" id="A0E6F8"/>
<dbReference type="GeneID" id="5044057"/>
<sequence length="148" mass="18146">MQYFLFLTQNKIFTKCLHSQVQFNLRIVPYCLILIFESKRRNYSYRYNDEQNHFEKLQQIQNITNNFRVSKTKSQNLSRQAMFIIQSTQMIILVTSLQEIKIYLYNLKESFQRNQITKQNYRRIVTIRNEVEMKASQIQQLKRIKEVY</sequence>
<keyword evidence="2" id="KW-1185">Reference proteome</keyword>
<dbReference type="EMBL" id="CT868660">
    <property type="protein sequence ID" value="CAK90875.1"/>
    <property type="molecule type" value="Genomic_DNA"/>
</dbReference>